<dbReference type="GO" id="GO:0003700">
    <property type="term" value="F:DNA-binding transcription factor activity"/>
    <property type="evidence" value="ECO:0007669"/>
    <property type="project" value="TreeGrafter"/>
</dbReference>
<keyword evidence="5" id="KW-1185">Reference proteome</keyword>
<dbReference type="Proteomes" id="UP000243468">
    <property type="component" value="Unassembled WGS sequence"/>
</dbReference>
<dbReference type="AlphaFoldDB" id="A0A1G6NQF9"/>
<proteinExistence type="predicted"/>
<dbReference type="EMBL" id="FMYO01000011">
    <property type="protein sequence ID" value="SDC70113.1"/>
    <property type="molecule type" value="Genomic_DNA"/>
</dbReference>
<dbReference type="InterPro" id="IPR050109">
    <property type="entry name" value="HTH-type_TetR-like_transc_reg"/>
</dbReference>
<dbReference type="PANTHER" id="PTHR30055:SF187">
    <property type="entry name" value="TRANSCRIPTIONAL REGULATORY PROTEIN"/>
    <property type="match status" value="1"/>
</dbReference>
<evidence type="ECO:0000313" key="4">
    <source>
        <dbReference type="EMBL" id="SDC70113.1"/>
    </source>
</evidence>
<reference evidence="5" key="1">
    <citation type="submission" date="2016-09" db="EMBL/GenBank/DDBJ databases">
        <authorList>
            <person name="Varghese N."/>
            <person name="Submissions S."/>
        </authorList>
    </citation>
    <scope>NUCLEOTIDE SEQUENCE [LARGE SCALE GENOMIC DNA]</scope>
    <source>
        <strain evidence="5">ANC 4667</strain>
    </source>
</reference>
<dbReference type="PROSITE" id="PS01081">
    <property type="entry name" value="HTH_TETR_1"/>
    <property type="match status" value="1"/>
</dbReference>
<accession>A0A1G6NQF9</accession>
<keyword evidence="1 2" id="KW-0238">DNA-binding</keyword>
<dbReference type="InterPro" id="IPR023772">
    <property type="entry name" value="DNA-bd_HTH_TetR-type_CS"/>
</dbReference>
<dbReference type="SUPFAM" id="SSF48498">
    <property type="entry name" value="Tetracyclin repressor-like, C-terminal domain"/>
    <property type="match status" value="1"/>
</dbReference>
<feature type="DNA-binding region" description="H-T-H motif" evidence="2">
    <location>
        <begin position="55"/>
        <end position="74"/>
    </location>
</feature>
<dbReference type="SUPFAM" id="SSF46689">
    <property type="entry name" value="Homeodomain-like"/>
    <property type="match status" value="1"/>
</dbReference>
<feature type="domain" description="HTH tetR-type" evidence="3">
    <location>
        <begin position="32"/>
        <end position="92"/>
    </location>
</feature>
<dbReference type="STRING" id="1226327.SAMN05421732_11123"/>
<sequence length="232" mass="26358">MVYDFASSHHLSKHMDMQQADLLHRIYPGRRAELKRILLQHALDCFSEFSIEATSIEMIRERADSSVGAIYHHFKNKEGIVGALFSAALQDQMQQRTAALQQAQGVQQGMTVIIGQYIDWVVQNPDFARFLFMARMSLGAGQHAEIAAQNQQRNQAVFDWLKKQIDEDLAQLAKIPRELLFSLMLGATESYCRAWLSHKVSTSPILYKQALIDAAWHSITQFPAYAKIGYSN</sequence>
<dbReference type="PROSITE" id="PS50977">
    <property type="entry name" value="HTH_TETR_2"/>
    <property type="match status" value="1"/>
</dbReference>
<name>A0A1G6NQF9_9GAMM</name>
<protein>
    <submittedName>
        <fullName evidence="4">Transcriptional regulator, TetR family</fullName>
    </submittedName>
</protein>
<dbReference type="Pfam" id="PF00440">
    <property type="entry name" value="TetR_N"/>
    <property type="match status" value="1"/>
</dbReference>
<evidence type="ECO:0000256" key="1">
    <source>
        <dbReference type="ARBA" id="ARBA00023125"/>
    </source>
</evidence>
<dbReference type="GO" id="GO:0000976">
    <property type="term" value="F:transcription cis-regulatory region binding"/>
    <property type="evidence" value="ECO:0007669"/>
    <property type="project" value="TreeGrafter"/>
</dbReference>
<evidence type="ECO:0000259" key="3">
    <source>
        <dbReference type="PROSITE" id="PS50977"/>
    </source>
</evidence>
<dbReference type="InterPro" id="IPR009057">
    <property type="entry name" value="Homeodomain-like_sf"/>
</dbReference>
<evidence type="ECO:0000256" key="2">
    <source>
        <dbReference type="PROSITE-ProRule" id="PRU00335"/>
    </source>
</evidence>
<evidence type="ECO:0000313" key="5">
    <source>
        <dbReference type="Proteomes" id="UP000243468"/>
    </source>
</evidence>
<organism evidence="4 5">
    <name type="scientific">Acinetobacter kookii</name>
    <dbReference type="NCBI Taxonomy" id="1226327"/>
    <lineage>
        <taxon>Bacteria</taxon>
        <taxon>Pseudomonadati</taxon>
        <taxon>Pseudomonadota</taxon>
        <taxon>Gammaproteobacteria</taxon>
        <taxon>Moraxellales</taxon>
        <taxon>Moraxellaceae</taxon>
        <taxon>Acinetobacter</taxon>
    </lineage>
</organism>
<dbReference type="Gene3D" id="1.10.357.10">
    <property type="entry name" value="Tetracycline Repressor, domain 2"/>
    <property type="match status" value="1"/>
</dbReference>
<dbReference type="InterPro" id="IPR036271">
    <property type="entry name" value="Tet_transcr_reg_TetR-rel_C_sf"/>
</dbReference>
<gene>
    <name evidence="4" type="ORF">SAMN05421732_11123</name>
</gene>
<dbReference type="InterPro" id="IPR001647">
    <property type="entry name" value="HTH_TetR"/>
</dbReference>
<dbReference type="PANTHER" id="PTHR30055">
    <property type="entry name" value="HTH-TYPE TRANSCRIPTIONAL REGULATOR RUTR"/>
    <property type="match status" value="1"/>
</dbReference>